<reference evidence="1 2" key="1">
    <citation type="submission" date="2015-01" db="EMBL/GenBank/DDBJ databases">
        <title>Evolution of Trichinella species and genotypes.</title>
        <authorList>
            <person name="Korhonen P.K."/>
            <person name="Edoardo P."/>
            <person name="Giuseppe L.R."/>
            <person name="Gasser R.B."/>
        </authorList>
    </citation>
    <scope>NUCLEOTIDE SEQUENCE [LARGE SCALE GENOMIC DNA]</scope>
    <source>
        <strain evidence="1">ISS3</strain>
    </source>
</reference>
<keyword evidence="2" id="KW-1185">Reference proteome</keyword>
<proteinExistence type="predicted"/>
<sequence>MRSSTQSSQNRGICISQCYWRYNDIMKTLRSHFKNEGNVTAILKVSKVVV</sequence>
<evidence type="ECO:0000313" key="2">
    <source>
        <dbReference type="Proteomes" id="UP000054776"/>
    </source>
</evidence>
<protein>
    <submittedName>
        <fullName evidence="1">Uncharacterized protein</fullName>
    </submittedName>
</protein>
<dbReference type="OrthoDB" id="10404127at2759"/>
<dbReference type="AlphaFoldDB" id="A0A0V0YQS1"/>
<dbReference type="EMBL" id="JYDH01005931">
    <property type="protein sequence ID" value="KRY02681.1"/>
    <property type="molecule type" value="Genomic_DNA"/>
</dbReference>
<name>A0A0V0YQS1_TRISP</name>
<accession>A0A0V0YQS1</accession>
<dbReference type="Proteomes" id="UP000054776">
    <property type="component" value="Unassembled WGS sequence"/>
</dbReference>
<gene>
    <name evidence="1" type="ORF">T01_9637</name>
</gene>
<dbReference type="InParanoid" id="A0A0V0YQS1"/>
<comment type="caution">
    <text evidence="1">The sequence shown here is derived from an EMBL/GenBank/DDBJ whole genome shotgun (WGS) entry which is preliminary data.</text>
</comment>
<organism evidence="1 2">
    <name type="scientific">Trichinella spiralis</name>
    <name type="common">Trichina worm</name>
    <dbReference type="NCBI Taxonomy" id="6334"/>
    <lineage>
        <taxon>Eukaryota</taxon>
        <taxon>Metazoa</taxon>
        <taxon>Ecdysozoa</taxon>
        <taxon>Nematoda</taxon>
        <taxon>Enoplea</taxon>
        <taxon>Dorylaimia</taxon>
        <taxon>Trichinellida</taxon>
        <taxon>Trichinellidae</taxon>
        <taxon>Trichinella</taxon>
    </lineage>
</organism>
<evidence type="ECO:0000313" key="1">
    <source>
        <dbReference type="EMBL" id="KRY02681.1"/>
    </source>
</evidence>